<name>A0A848FZK0_9RHOO</name>
<evidence type="ECO:0000259" key="1">
    <source>
        <dbReference type="Pfam" id="PF21926"/>
    </source>
</evidence>
<feature type="domain" description="N-acyl amino acid synthase FeeM catalytic core" evidence="1">
    <location>
        <begin position="3"/>
        <end position="150"/>
    </location>
</feature>
<dbReference type="InterPro" id="IPR054597">
    <property type="entry name" value="FeeM_cat"/>
</dbReference>
<proteinExistence type="predicted"/>
<dbReference type="Gene3D" id="3.40.630.30">
    <property type="match status" value="1"/>
</dbReference>
<comment type="caution">
    <text evidence="2">The sequence shown here is derived from an EMBL/GenBank/DDBJ whole genome shotgun (WGS) entry which is preliminary data.</text>
</comment>
<dbReference type="EMBL" id="JABBGA010000001">
    <property type="protein sequence ID" value="NML24235.1"/>
    <property type="molecule type" value="Genomic_DNA"/>
</dbReference>
<accession>A0A848FZK0</accession>
<dbReference type="Proteomes" id="UP000580043">
    <property type="component" value="Unassembled WGS sequence"/>
</dbReference>
<keyword evidence="3" id="KW-1185">Reference proteome</keyword>
<sequence>MRQLIERRYAWRGLPAHPESCSPANSITLAASCGEEVFGTATLGLDGPGGLHADQLYSHELALLRGPGVRLCEITRLALDTPHNTLEVLGSLFNLIYIHGRLIRGATDLVIEVHPRHVGFYRRMLGFVQLGEEKPCPRVGNAPAVLLHLDLSHVDRQIALLEVTPSCEARSLYTYFLSSDEQEDVLSACG</sequence>
<gene>
    <name evidence="2" type="ORF">HHL15_00625</name>
</gene>
<dbReference type="PROSITE" id="PS51257">
    <property type="entry name" value="PROKAR_LIPOPROTEIN"/>
    <property type="match status" value="1"/>
</dbReference>
<dbReference type="AlphaFoldDB" id="A0A848FZK0"/>
<protein>
    <recommendedName>
        <fullName evidence="1">N-acyl amino acid synthase FeeM catalytic core domain-containing protein</fullName>
    </recommendedName>
</protein>
<evidence type="ECO:0000313" key="2">
    <source>
        <dbReference type="EMBL" id="NML24235.1"/>
    </source>
</evidence>
<organism evidence="2 3">
    <name type="scientific">Zoogloea dura</name>
    <dbReference type="NCBI Taxonomy" id="2728840"/>
    <lineage>
        <taxon>Bacteria</taxon>
        <taxon>Pseudomonadati</taxon>
        <taxon>Pseudomonadota</taxon>
        <taxon>Betaproteobacteria</taxon>
        <taxon>Rhodocyclales</taxon>
        <taxon>Zoogloeaceae</taxon>
        <taxon>Zoogloea</taxon>
    </lineage>
</organism>
<reference evidence="2 3" key="1">
    <citation type="submission" date="2020-04" db="EMBL/GenBank/DDBJ databases">
        <title>Zoogloea sp. G-4-1-14 isolated from soil.</title>
        <authorList>
            <person name="Dahal R.H."/>
        </authorList>
    </citation>
    <scope>NUCLEOTIDE SEQUENCE [LARGE SCALE GENOMIC DNA]</scope>
    <source>
        <strain evidence="2 3">G-4-1-14</strain>
    </source>
</reference>
<dbReference type="Pfam" id="PF21926">
    <property type="entry name" value="FeeM"/>
    <property type="match status" value="1"/>
</dbReference>
<dbReference type="SUPFAM" id="SSF55729">
    <property type="entry name" value="Acyl-CoA N-acyltransferases (Nat)"/>
    <property type="match status" value="1"/>
</dbReference>
<dbReference type="InterPro" id="IPR016181">
    <property type="entry name" value="Acyl_CoA_acyltransferase"/>
</dbReference>
<dbReference type="RefSeq" id="WP_169143884.1">
    <property type="nucleotide sequence ID" value="NZ_JABBGA010000001.1"/>
</dbReference>
<evidence type="ECO:0000313" key="3">
    <source>
        <dbReference type="Proteomes" id="UP000580043"/>
    </source>
</evidence>